<sequence>MGITFGDYLIDSGYYEITPEQEREIEAREECARRGIDPDEVCADGGVLAWMVVDQERWRWAK</sequence>
<accession>A0A1B1UD18</accession>
<dbReference type="KEGG" id="bic:LMTR13_11250"/>
<name>A0A1B1UD18_9BRAD</name>
<protein>
    <submittedName>
        <fullName evidence="1">Uncharacterized protein</fullName>
    </submittedName>
</protein>
<proteinExistence type="predicted"/>
<dbReference type="AlphaFoldDB" id="A0A1B1UD18"/>
<dbReference type="STRING" id="1274631.LMTR13_11250"/>
<organism evidence="1 2">
    <name type="scientific">Bradyrhizobium icense</name>
    <dbReference type="NCBI Taxonomy" id="1274631"/>
    <lineage>
        <taxon>Bacteria</taxon>
        <taxon>Pseudomonadati</taxon>
        <taxon>Pseudomonadota</taxon>
        <taxon>Alphaproteobacteria</taxon>
        <taxon>Hyphomicrobiales</taxon>
        <taxon>Nitrobacteraceae</taxon>
        <taxon>Bradyrhizobium</taxon>
    </lineage>
</organism>
<dbReference type="EMBL" id="CP016428">
    <property type="protein sequence ID" value="ANW00655.1"/>
    <property type="molecule type" value="Genomic_DNA"/>
</dbReference>
<keyword evidence="2" id="KW-1185">Reference proteome</keyword>
<evidence type="ECO:0000313" key="1">
    <source>
        <dbReference type="EMBL" id="ANW00655.1"/>
    </source>
</evidence>
<evidence type="ECO:0000313" key="2">
    <source>
        <dbReference type="Proteomes" id="UP000092839"/>
    </source>
</evidence>
<reference evidence="1 2" key="1">
    <citation type="submission" date="2016-07" db="EMBL/GenBank/DDBJ databases">
        <title>Complete genome sequence of Bradyrhizobium icense LMTR 13T, a potential inoculant strain isolated from lima bean (Phaseolus lunatus) in Peru.</title>
        <authorList>
            <person name="Ormeno-Orrillo E."/>
            <person name="Duran D."/>
            <person name="Rogel M.A."/>
            <person name="Rey L."/>
            <person name="Imperial J."/>
            <person name="Ruiz-Argueso T."/>
            <person name="Martinez-Romero E."/>
        </authorList>
    </citation>
    <scope>NUCLEOTIDE SEQUENCE [LARGE SCALE GENOMIC DNA]</scope>
    <source>
        <strain evidence="1 2">LMTR 13</strain>
    </source>
</reference>
<gene>
    <name evidence="1" type="ORF">LMTR13_11250</name>
</gene>
<dbReference type="Proteomes" id="UP000092839">
    <property type="component" value="Chromosome"/>
</dbReference>